<protein>
    <recommendedName>
        <fullName evidence="4">Outer membrane protein</fullName>
    </recommendedName>
</protein>
<organism evidence="2 3">
    <name type="scientific">Acinetobacter apis</name>
    <dbReference type="NCBI Taxonomy" id="1229165"/>
    <lineage>
        <taxon>Bacteria</taxon>
        <taxon>Pseudomonadati</taxon>
        <taxon>Pseudomonadota</taxon>
        <taxon>Gammaproteobacteria</taxon>
        <taxon>Moraxellales</taxon>
        <taxon>Moraxellaceae</taxon>
        <taxon>Acinetobacter</taxon>
    </lineage>
</organism>
<feature type="chain" id="PRO_5012419953" description="Outer membrane protein" evidence="1">
    <location>
        <begin position="21"/>
        <end position="260"/>
    </location>
</feature>
<proteinExistence type="predicted"/>
<dbReference type="RefSeq" id="WP_088824174.1">
    <property type="nucleotide sequence ID" value="NZ_FZLN01000004.1"/>
</dbReference>
<dbReference type="OrthoDB" id="9793561at2"/>
<accession>A0A217EHM5</accession>
<dbReference type="Proteomes" id="UP000243463">
    <property type="component" value="Unassembled WGS sequence"/>
</dbReference>
<feature type="signal peptide" evidence="1">
    <location>
        <begin position="1"/>
        <end position="20"/>
    </location>
</feature>
<evidence type="ECO:0000313" key="3">
    <source>
        <dbReference type="Proteomes" id="UP000243463"/>
    </source>
</evidence>
<evidence type="ECO:0000256" key="1">
    <source>
        <dbReference type="SAM" id="SignalP"/>
    </source>
</evidence>
<sequence>MIQKTLVLLAVAAISGISYAENNILQQSGLTVTGAATLASDYRWRGQSQGENDPAIQGTFTIAHTTGLYFNAFASSVDLPLSNGKSANLELDPTIGFTKQLDFGAFKPNLDVGLAYYNYVSAGELNYLEVFLRLGFANAMIEGDLLTPSIAYTNDYGGNAISDTVGGKVDNWNFNLLYSVPFADTGFGGVASVGYTKANQVIYGNDDHFIDWKAGVTYNVKSVAGLTAELDVVGTNIEGFTGAADRAVKTGALFSLTKTF</sequence>
<dbReference type="InterPro" id="IPR010239">
    <property type="entry name" value="CHP02001"/>
</dbReference>
<evidence type="ECO:0008006" key="4">
    <source>
        <dbReference type="Google" id="ProtNLM"/>
    </source>
</evidence>
<name>A0A217EHM5_9GAMM</name>
<dbReference type="AlphaFoldDB" id="A0A217EHM5"/>
<keyword evidence="1" id="KW-0732">Signal</keyword>
<gene>
    <name evidence="2" type="ORF">SAMN05444584_1980</name>
</gene>
<evidence type="ECO:0000313" key="2">
    <source>
        <dbReference type="EMBL" id="SNQ30001.1"/>
    </source>
</evidence>
<dbReference type="NCBIfam" id="TIGR02001">
    <property type="entry name" value="gcw_chp"/>
    <property type="match status" value="1"/>
</dbReference>
<dbReference type="Pfam" id="PF09694">
    <property type="entry name" value="Gcw_chp"/>
    <property type="match status" value="1"/>
</dbReference>
<dbReference type="EMBL" id="FZLN01000004">
    <property type="protein sequence ID" value="SNQ30001.1"/>
    <property type="molecule type" value="Genomic_DNA"/>
</dbReference>
<keyword evidence="3" id="KW-1185">Reference proteome</keyword>
<reference evidence="3" key="1">
    <citation type="submission" date="2017-06" db="EMBL/GenBank/DDBJ databases">
        <authorList>
            <person name="Varghese N."/>
            <person name="Submissions S."/>
        </authorList>
    </citation>
    <scope>NUCLEOTIDE SEQUENCE [LARGE SCALE GENOMIC DNA]</scope>
    <source>
        <strain evidence="3">ANC 5114</strain>
    </source>
</reference>